<dbReference type="Proteomes" id="UP000068196">
    <property type="component" value="Chromosome"/>
</dbReference>
<protein>
    <submittedName>
        <fullName evidence="2">Uncharacterized protein</fullName>
    </submittedName>
</protein>
<reference evidence="2 3" key="1">
    <citation type="journal article" date="2016" name="Int. J. Syst. Evol. Microbiol.">
        <title>Caldimicrobium thiodismutans sp. nov., a sulfur-disproportionating bacterium isolated from a hot spring, and emended description of the genus Caldimicrobium.</title>
        <authorList>
            <person name="Kojima H."/>
            <person name="Umezawa K."/>
            <person name="Fukui M."/>
        </authorList>
    </citation>
    <scope>NUCLEOTIDE SEQUENCE [LARGE SCALE GENOMIC DNA]</scope>
    <source>
        <strain evidence="2 3">TF1</strain>
    </source>
</reference>
<keyword evidence="1" id="KW-0732">Signal</keyword>
<name>A0A0U5AX17_9BACT</name>
<accession>A0A0U5AX17</accession>
<gene>
    <name evidence="2" type="ORF">THC_0581</name>
</gene>
<reference evidence="3" key="2">
    <citation type="journal article" date="2016" name="Int. J. Syst. Evol. Microbiol.">
        <title>Caldimicrobium thiodismutans sp. nov., a sulfur-disproportionating bacterium isolated from a hot spring.</title>
        <authorList>
            <person name="Kojima H."/>
            <person name="Umezawa K."/>
            <person name="Fukui M."/>
        </authorList>
    </citation>
    <scope>NUCLEOTIDE SEQUENCE [LARGE SCALE GENOMIC DNA]</scope>
    <source>
        <strain evidence="3">TF1</strain>
    </source>
</reference>
<evidence type="ECO:0000256" key="1">
    <source>
        <dbReference type="SAM" id="SignalP"/>
    </source>
</evidence>
<dbReference type="KEGG" id="cthi:THC_0581"/>
<dbReference type="AlphaFoldDB" id="A0A0U5AX17"/>
<evidence type="ECO:0000313" key="3">
    <source>
        <dbReference type="Proteomes" id="UP000068196"/>
    </source>
</evidence>
<feature type="chain" id="PRO_5006854936" evidence="1">
    <location>
        <begin position="22"/>
        <end position="140"/>
    </location>
</feature>
<dbReference type="RefSeq" id="WP_068513065.1">
    <property type="nucleotide sequence ID" value="NZ_AP014945.1"/>
</dbReference>
<dbReference type="STRING" id="1653476.THC_0581"/>
<feature type="signal peptide" evidence="1">
    <location>
        <begin position="1"/>
        <end position="21"/>
    </location>
</feature>
<sequence length="140" mass="16450">MVKKLFLSLGLLCLFFGSISAQDSHKSPIKSERDINTYCTKISSSSPLCQRWFEIRQKRLEVKSLIYKDIKDFCSKNPKEKFCQKSFRSNLFLFCTKILPQNPNCQLWQELKQAELETKGLLSEEISQFCRKYPENSFCK</sequence>
<dbReference type="EMBL" id="AP014945">
    <property type="protein sequence ID" value="BAU22975.1"/>
    <property type="molecule type" value="Genomic_DNA"/>
</dbReference>
<organism evidence="2 3">
    <name type="scientific">Caldimicrobium thiodismutans</name>
    <dbReference type="NCBI Taxonomy" id="1653476"/>
    <lineage>
        <taxon>Bacteria</taxon>
        <taxon>Pseudomonadati</taxon>
        <taxon>Thermodesulfobacteriota</taxon>
        <taxon>Thermodesulfobacteria</taxon>
        <taxon>Thermodesulfobacteriales</taxon>
        <taxon>Thermodesulfobacteriaceae</taxon>
        <taxon>Caldimicrobium</taxon>
    </lineage>
</organism>
<keyword evidence="3" id="KW-1185">Reference proteome</keyword>
<evidence type="ECO:0000313" key="2">
    <source>
        <dbReference type="EMBL" id="BAU22975.1"/>
    </source>
</evidence>
<proteinExistence type="predicted"/>